<evidence type="ECO:0000313" key="2">
    <source>
        <dbReference type="EMBL" id="GAA0588322.1"/>
    </source>
</evidence>
<sequence>MGDAVDSPDEQLLKQTIERLTQENAKLRSQLAVTEQWNPPLELEHAFRTAMGWECVTVPLIPEEPTLILISGTEPGTGGDGAAAGEVWRHLQTAAPPRGRIGPYARAQMPGRLLGYLRVHGDRTVIVLNRDLRRGQVSRAARILRSNAKMRHPRLLELSAVPLLALSALYQGGSAKSLVGLSAAAAPAATIVLSIAIAPSTGPYPENQPSIGRTHPTSHVTQSDEKTARRSSKPPESSAEKLRKTLAAESSGTTRAAPAPACPDPVIPTGRPPLPTPTPSASPSLPPPLESSAPR</sequence>
<name>A0ABP3QGX0_9ACTN</name>
<proteinExistence type="predicted"/>
<feature type="compositionally biased region" description="Pro residues" evidence="1">
    <location>
        <begin position="260"/>
        <end position="289"/>
    </location>
</feature>
<comment type="caution">
    <text evidence="2">The sequence shown here is derived from an EMBL/GenBank/DDBJ whole genome shotgun (WGS) entry which is preliminary data.</text>
</comment>
<reference evidence="3" key="1">
    <citation type="journal article" date="2019" name="Int. J. Syst. Evol. Microbiol.">
        <title>The Global Catalogue of Microorganisms (GCM) 10K type strain sequencing project: providing services to taxonomists for standard genome sequencing and annotation.</title>
        <authorList>
            <consortium name="The Broad Institute Genomics Platform"/>
            <consortium name="The Broad Institute Genome Sequencing Center for Infectious Disease"/>
            <person name="Wu L."/>
            <person name="Ma J."/>
        </authorList>
    </citation>
    <scope>NUCLEOTIDE SEQUENCE [LARGE SCALE GENOMIC DNA]</scope>
    <source>
        <strain evidence="3">JCM 10667</strain>
    </source>
</reference>
<protein>
    <submittedName>
        <fullName evidence="2">Uncharacterized protein</fullName>
    </submittedName>
</protein>
<feature type="region of interest" description="Disordered" evidence="1">
    <location>
        <begin position="204"/>
        <end position="295"/>
    </location>
</feature>
<keyword evidence="3" id="KW-1185">Reference proteome</keyword>
<feature type="compositionally biased region" description="Polar residues" evidence="1">
    <location>
        <begin position="207"/>
        <end position="221"/>
    </location>
</feature>
<organism evidence="2 3">
    <name type="scientific">Actinomadura livida</name>
    <dbReference type="NCBI Taxonomy" id="79909"/>
    <lineage>
        <taxon>Bacteria</taxon>
        <taxon>Bacillati</taxon>
        <taxon>Actinomycetota</taxon>
        <taxon>Actinomycetes</taxon>
        <taxon>Streptosporangiales</taxon>
        <taxon>Thermomonosporaceae</taxon>
        <taxon>Actinomadura</taxon>
    </lineage>
</organism>
<evidence type="ECO:0000313" key="3">
    <source>
        <dbReference type="Proteomes" id="UP001501427"/>
    </source>
</evidence>
<dbReference type="Proteomes" id="UP001501427">
    <property type="component" value="Unassembled WGS sequence"/>
</dbReference>
<evidence type="ECO:0000256" key="1">
    <source>
        <dbReference type="SAM" id="MobiDB-lite"/>
    </source>
</evidence>
<gene>
    <name evidence="2" type="ORF">GCM10009546_58390</name>
</gene>
<dbReference type="EMBL" id="BAAAHD010000066">
    <property type="protein sequence ID" value="GAA0588322.1"/>
    <property type="molecule type" value="Genomic_DNA"/>
</dbReference>
<accession>A0ABP3QGX0</accession>